<evidence type="ECO:0000313" key="2">
    <source>
        <dbReference type="EMBL" id="MFC4404057.1"/>
    </source>
</evidence>
<dbReference type="Proteomes" id="UP001595882">
    <property type="component" value="Unassembled WGS sequence"/>
</dbReference>
<dbReference type="PRINTS" id="PR00368">
    <property type="entry name" value="FADPNR"/>
</dbReference>
<dbReference type="PANTHER" id="PTHR43539:SF78">
    <property type="entry name" value="FLAVIN-CONTAINING MONOOXYGENASE"/>
    <property type="match status" value="1"/>
</dbReference>
<keyword evidence="3" id="KW-1185">Reference proteome</keyword>
<dbReference type="Gene3D" id="3.50.50.60">
    <property type="entry name" value="FAD/NAD(P)-binding domain"/>
    <property type="match status" value="1"/>
</dbReference>
<sequence length="351" mass="39478">MYDSIIIGCGQAGLAIAYYLKKANQNFLLIDKRSEIGETWKERYDSLTLFTPRLYNSLPGLPFSGEKHGFPDKIEVADYLKKYAEMFEFPIHLKEEVIHVKKTNDSYLIMTRKGEYKAKHVIVATGPFQTPNIPSIANELSNSIYQIHSSQYKNPSQLVNGGVLVVGGGNSGAQIAVELSKKKDTYLAVSRKLSSFPLIIGKKSTFWWFKKLGILSTDSHSFLGKIIQKKGDFIFGSELKNAVRRNEVKVKKRVIAAKENELIFADDTTLQVNNIIWATGFKTELPWLKIDGVFDHNGNIRHDRGVANMEGLYFIGLPWQSRRGSALLQGVGYDAKYIAEIINGKFSRSAD</sequence>
<name>A0ABV8WXP5_9BACI</name>
<dbReference type="Pfam" id="PF13738">
    <property type="entry name" value="Pyr_redox_3"/>
    <property type="match status" value="1"/>
</dbReference>
<keyword evidence="1 2" id="KW-0560">Oxidoreductase</keyword>
<dbReference type="PANTHER" id="PTHR43539">
    <property type="entry name" value="FLAVIN-BINDING MONOOXYGENASE-LIKE PROTEIN (AFU_ORTHOLOGUE AFUA_4G09220)"/>
    <property type="match status" value="1"/>
</dbReference>
<protein>
    <submittedName>
        <fullName evidence="2">Flavin-containing monooxygenase</fullName>
        <ecNumber evidence="2">1.14.13.-</ecNumber>
    </submittedName>
</protein>
<keyword evidence="2" id="KW-0503">Monooxygenase</keyword>
<dbReference type="EMBL" id="JBHSDT010000008">
    <property type="protein sequence ID" value="MFC4404057.1"/>
    <property type="molecule type" value="Genomic_DNA"/>
</dbReference>
<dbReference type="GO" id="GO:0004497">
    <property type="term" value="F:monooxygenase activity"/>
    <property type="evidence" value="ECO:0007669"/>
    <property type="project" value="UniProtKB-KW"/>
</dbReference>
<dbReference type="PRINTS" id="PR00469">
    <property type="entry name" value="PNDRDTASEII"/>
</dbReference>
<dbReference type="InterPro" id="IPR036188">
    <property type="entry name" value="FAD/NAD-bd_sf"/>
</dbReference>
<dbReference type="SUPFAM" id="SSF51905">
    <property type="entry name" value="FAD/NAD(P)-binding domain"/>
    <property type="match status" value="2"/>
</dbReference>
<gene>
    <name evidence="2" type="ORF">ACFOY7_13360</name>
</gene>
<organism evidence="2 3">
    <name type="scientific">Gracilibacillus xinjiangensis</name>
    <dbReference type="NCBI Taxonomy" id="1193282"/>
    <lineage>
        <taxon>Bacteria</taxon>
        <taxon>Bacillati</taxon>
        <taxon>Bacillota</taxon>
        <taxon>Bacilli</taxon>
        <taxon>Bacillales</taxon>
        <taxon>Bacillaceae</taxon>
        <taxon>Gracilibacillus</taxon>
    </lineage>
</organism>
<comment type="caution">
    <text evidence="2">The sequence shown here is derived from an EMBL/GenBank/DDBJ whole genome shotgun (WGS) entry which is preliminary data.</text>
</comment>
<reference evidence="3" key="1">
    <citation type="journal article" date="2019" name="Int. J. Syst. Evol. Microbiol.">
        <title>The Global Catalogue of Microorganisms (GCM) 10K type strain sequencing project: providing services to taxonomists for standard genome sequencing and annotation.</title>
        <authorList>
            <consortium name="The Broad Institute Genomics Platform"/>
            <consortium name="The Broad Institute Genome Sequencing Center for Infectious Disease"/>
            <person name="Wu L."/>
            <person name="Ma J."/>
        </authorList>
    </citation>
    <scope>NUCLEOTIDE SEQUENCE [LARGE SCALE GENOMIC DNA]</scope>
    <source>
        <strain evidence="3">CCUG 37865</strain>
    </source>
</reference>
<dbReference type="InterPro" id="IPR050982">
    <property type="entry name" value="Auxin_biosynth/cation_transpt"/>
</dbReference>
<evidence type="ECO:0000313" key="3">
    <source>
        <dbReference type="Proteomes" id="UP001595882"/>
    </source>
</evidence>
<evidence type="ECO:0000256" key="1">
    <source>
        <dbReference type="ARBA" id="ARBA00023002"/>
    </source>
</evidence>
<dbReference type="EC" id="1.14.13.-" evidence="2"/>
<dbReference type="RefSeq" id="WP_390252597.1">
    <property type="nucleotide sequence ID" value="NZ_JBHSDT010000008.1"/>
</dbReference>
<accession>A0ABV8WXP5</accession>
<proteinExistence type="predicted"/>